<accession>A0AAV2DT57</accession>
<reference evidence="2 3" key="1">
    <citation type="submission" date="2024-04" db="EMBL/GenBank/DDBJ databases">
        <authorList>
            <person name="Fracassetti M."/>
        </authorList>
    </citation>
    <scope>NUCLEOTIDE SEQUENCE [LARGE SCALE GENOMIC DNA]</scope>
</reference>
<proteinExistence type="predicted"/>
<keyword evidence="3" id="KW-1185">Reference proteome</keyword>
<protein>
    <submittedName>
        <fullName evidence="2">Uncharacterized protein</fullName>
    </submittedName>
</protein>
<gene>
    <name evidence="2" type="ORF">LTRI10_LOCUS18437</name>
</gene>
<evidence type="ECO:0000313" key="2">
    <source>
        <dbReference type="EMBL" id="CAL1376727.1"/>
    </source>
</evidence>
<evidence type="ECO:0000256" key="1">
    <source>
        <dbReference type="SAM" id="MobiDB-lite"/>
    </source>
</evidence>
<organism evidence="2 3">
    <name type="scientific">Linum trigynum</name>
    <dbReference type="NCBI Taxonomy" id="586398"/>
    <lineage>
        <taxon>Eukaryota</taxon>
        <taxon>Viridiplantae</taxon>
        <taxon>Streptophyta</taxon>
        <taxon>Embryophyta</taxon>
        <taxon>Tracheophyta</taxon>
        <taxon>Spermatophyta</taxon>
        <taxon>Magnoliopsida</taxon>
        <taxon>eudicotyledons</taxon>
        <taxon>Gunneridae</taxon>
        <taxon>Pentapetalae</taxon>
        <taxon>rosids</taxon>
        <taxon>fabids</taxon>
        <taxon>Malpighiales</taxon>
        <taxon>Linaceae</taxon>
        <taxon>Linum</taxon>
    </lineage>
</organism>
<feature type="compositionally biased region" description="Low complexity" evidence="1">
    <location>
        <begin position="1"/>
        <end position="15"/>
    </location>
</feature>
<dbReference type="AlphaFoldDB" id="A0AAV2DT57"/>
<feature type="region of interest" description="Disordered" evidence="1">
    <location>
        <begin position="1"/>
        <end position="41"/>
    </location>
</feature>
<dbReference type="EMBL" id="OZ034816">
    <property type="protein sequence ID" value="CAL1376727.1"/>
    <property type="molecule type" value="Genomic_DNA"/>
</dbReference>
<dbReference type="Proteomes" id="UP001497516">
    <property type="component" value="Chromosome 3"/>
</dbReference>
<sequence>MTPQKLPLLSSPPSHVHLHHNACQCPSRRESPLSPSESPATPPMPCLLSLWFLINTSLTDAGSSPPQSPSKRRWLLLSSPPPPPRRSRLLYFRATRAALLVIPEVNRASLIRS</sequence>
<feature type="region of interest" description="Disordered" evidence="1">
    <location>
        <begin position="61"/>
        <end position="85"/>
    </location>
</feature>
<name>A0AAV2DT57_9ROSI</name>
<evidence type="ECO:0000313" key="3">
    <source>
        <dbReference type="Proteomes" id="UP001497516"/>
    </source>
</evidence>